<dbReference type="PROSITE" id="PS50263">
    <property type="entry name" value="CN_HYDROLASE"/>
    <property type="match status" value="1"/>
</dbReference>
<dbReference type="InterPro" id="IPR036526">
    <property type="entry name" value="C-N_Hydrolase_sf"/>
</dbReference>
<evidence type="ECO:0000256" key="2">
    <source>
        <dbReference type="ARBA" id="ARBA00022801"/>
    </source>
</evidence>
<comment type="similarity">
    <text evidence="1">Belongs to the carbon-nitrogen hydrolase superfamily. NIT1/NIT2 family.</text>
</comment>
<proteinExistence type="inferred from homology"/>
<reference evidence="7 8" key="1">
    <citation type="journal article" date="2016" name="J. Zhejiang Univ. Sci. B">
        <title>Antibiotic resistance mechanisms of Myroides sp.</title>
        <authorList>
            <person name="Hu S."/>
            <person name="Yuan S."/>
            <person name="Qu H."/>
            <person name="Jiang T."/>
            <person name="Zhou Y."/>
            <person name="Wang M."/>
            <person name="Ming D."/>
        </authorList>
    </citation>
    <scope>NUCLEOTIDE SEQUENCE [LARGE SCALE GENOMIC DNA]</scope>
    <source>
        <strain evidence="7 8">PR63039</strain>
    </source>
</reference>
<dbReference type="EC" id="3.5.1.3" evidence="3"/>
<dbReference type="FunFam" id="3.60.110.10:FF:000004">
    <property type="entry name" value="Carbon-nitrogen hydrolase"/>
    <property type="match status" value="1"/>
</dbReference>
<dbReference type="Proteomes" id="UP000069030">
    <property type="component" value="Chromosome"/>
</dbReference>
<dbReference type="PANTHER" id="PTHR47799:SF1">
    <property type="entry name" value="OMEGA-AMIDASE YAFV"/>
    <property type="match status" value="1"/>
</dbReference>
<evidence type="ECO:0000256" key="1">
    <source>
        <dbReference type="ARBA" id="ARBA00010613"/>
    </source>
</evidence>
<evidence type="ECO:0000256" key="3">
    <source>
        <dbReference type="ARBA" id="ARBA00039118"/>
    </source>
</evidence>
<dbReference type="eggNOG" id="COG0388">
    <property type="taxonomic scope" value="Bacteria"/>
</dbReference>
<dbReference type="Pfam" id="PF00795">
    <property type="entry name" value="CN_hydrolase"/>
    <property type="match status" value="1"/>
</dbReference>
<dbReference type="EMBL" id="CP013690">
    <property type="protein sequence ID" value="ALU25459.1"/>
    <property type="molecule type" value="Genomic_DNA"/>
</dbReference>
<dbReference type="CDD" id="cd07575">
    <property type="entry name" value="Xc-1258_like"/>
    <property type="match status" value="1"/>
</dbReference>
<dbReference type="GO" id="GO:0050152">
    <property type="term" value="F:omega-amidase activity"/>
    <property type="evidence" value="ECO:0007669"/>
    <property type="project" value="UniProtKB-EC"/>
</dbReference>
<dbReference type="AlphaFoldDB" id="A0A0U3FDX7"/>
<evidence type="ECO:0000259" key="6">
    <source>
        <dbReference type="PROSITE" id="PS50263"/>
    </source>
</evidence>
<dbReference type="SUPFAM" id="SSF56317">
    <property type="entry name" value="Carbon-nitrogen hydrolase"/>
    <property type="match status" value="1"/>
</dbReference>
<dbReference type="InterPro" id="IPR003010">
    <property type="entry name" value="C-N_Hydrolase"/>
</dbReference>
<evidence type="ECO:0000313" key="8">
    <source>
        <dbReference type="Proteomes" id="UP000069030"/>
    </source>
</evidence>
<dbReference type="Gene3D" id="3.60.110.10">
    <property type="entry name" value="Carbon-nitrogen hydrolase"/>
    <property type="match status" value="1"/>
</dbReference>
<dbReference type="GO" id="GO:0106008">
    <property type="term" value="F:2-oxoglutaramate amidase activity"/>
    <property type="evidence" value="ECO:0007669"/>
    <property type="project" value="TreeGrafter"/>
</dbReference>
<dbReference type="InterPro" id="IPR052737">
    <property type="entry name" value="Omega-amidase_YafV"/>
</dbReference>
<protein>
    <recommendedName>
        <fullName evidence="5">Omega-amidase YafV</fullName>
        <ecNumber evidence="3">3.5.1.3</ecNumber>
    </recommendedName>
</protein>
<name>A0A0U3FDX7_9FLAO</name>
<sequence length="255" mass="29401">MKVAMLQSPLVWEDIEANKEHFLEKLDSIEQDTDLVVLPEMFVSGFTMKPERVFLTMEDEYITELQSLCKKHLYALTGSIVIKEGEDYYNRMFFISDEGEISTYDKRHLFSLAGEEKVYKAGVDRLVVNYRGWNICPLVCYDLRFPVFSRNNDGVYDLLIYVASWPDQRIYAWDSLLKARAIENMSYLVAVNRCGSDENDNIYSGHSQALDMLGGYLVEPLTGEQVVYVTLDKAKQDKIRKSFGVLRDADSFTIL</sequence>
<comment type="catalytic activity">
    <reaction evidence="4">
        <text>a monoamide of a dicarboxylate + H2O = a dicarboxylate + NH4(+)</text>
        <dbReference type="Rhea" id="RHEA:11716"/>
        <dbReference type="ChEBI" id="CHEBI:15377"/>
        <dbReference type="ChEBI" id="CHEBI:28938"/>
        <dbReference type="ChEBI" id="CHEBI:28965"/>
        <dbReference type="ChEBI" id="CHEBI:77450"/>
        <dbReference type="EC" id="3.5.1.3"/>
    </reaction>
</comment>
<evidence type="ECO:0000313" key="7">
    <source>
        <dbReference type="EMBL" id="ALU25459.1"/>
    </source>
</evidence>
<evidence type="ECO:0000256" key="4">
    <source>
        <dbReference type="ARBA" id="ARBA00052904"/>
    </source>
</evidence>
<accession>A0A0U3FDX7</accession>
<dbReference type="RefSeq" id="WP_006259868.1">
    <property type="nucleotide sequence ID" value="NZ_BCMQ01000009.1"/>
</dbReference>
<dbReference type="KEGG" id="mod:AS202_04525"/>
<keyword evidence="2" id="KW-0378">Hydrolase</keyword>
<gene>
    <name evidence="7" type="ORF">AS202_04525</name>
</gene>
<evidence type="ECO:0000256" key="5">
    <source>
        <dbReference type="ARBA" id="ARBA00072139"/>
    </source>
</evidence>
<feature type="domain" description="CN hydrolase" evidence="6">
    <location>
        <begin position="1"/>
        <end position="233"/>
    </location>
</feature>
<dbReference type="PANTHER" id="PTHR47799">
    <property type="entry name" value="OMEGA-AMIDASE YAFV"/>
    <property type="match status" value="1"/>
</dbReference>
<organism evidence="7 8">
    <name type="scientific">Myroides odoratimimus</name>
    <dbReference type="NCBI Taxonomy" id="76832"/>
    <lineage>
        <taxon>Bacteria</taxon>
        <taxon>Pseudomonadati</taxon>
        <taxon>Bacteroidota</taxon>
        <taxon>Flavobacteriia</taxon>
        <taxon>Flavobacteriales</taxon>
        <taxon>Flavobacteriaceae</taxon>
        <taxon>Myroides</taxon>
    </lineage>
</organism>